<name>A9CU81_9FLAO</name>
<reference evidence="2 3" key="1">
    <citation type="journal article" date="2011" name="J. Bacteriol.">
        <title>Genome sequence of the algicidal bacterium Kordia algicida OT-1.</title>
        <authorList>
            <person name="Lee H.S."/>
            <person name="Kang S.G."/>
            <person name="Kwon K.K."/>
            <person name="Lee J.H."/>
            <person name="Kim S.J."/>
        </authorList>
    </citation>
    <scope>NUCLEOTIDE SEQUENCE [LARGE SCALE GENOMIC DNA]</scope>
    <source>
        <strain evidence="2 3">OT-1</strain>
    </source>
</reference>
<organism evidence="2 3">
    <name type="scientific">Kordia algicida OT-1</name>
    <dbReference type="NCBI Taxonomy" id="391587"/>
    <lineage>
        <taxon>Bacteria</taxon>
        <taxon>Pseudomonadati</taxon>
        <taxon>Bacteroidota</taxon>
        <taxon>Flavobacteriia</taxon>
        <taxon>Flavobacteriales</taxon>
        <taxon>Flavobacteriaceae</taxon>
        <taxon>Kordia</taxon>
    </lineage>
</organism>
<dbReference type="AlphaFoldDB" id="A9CU81"/>
<dbReference type="EMBL" id="ABIB01000028">
    <property type="protein sequence ID" value="EDP94135.1"/>
    <property type="molecule type" value="Genomic_DNA"/>
</dbReference>
<accession>A9CU81</accession>
<protein>
    <submittedName>
        <fullName evidence="2">Uncharacterized protein</fullName>
    </submittedName>
</protein>
<comment type="caution">
    <text evidence="2">The sequence shown here is derived from an EMBL/GenBank/DDBJ whole genome shotgun (WGS) entry which is preliminary data.</text>
</comment>
<keyword evidence="1" id="KW-1133">Transmembrane helix</keyword>
<dbReference type="HOGENOM" id="CLU_2464999_0_0_10"/>
<gene>
    <name evidence="2" type="ORF">KAOT1_00105</name>
</gene>
<evidence type="ECO:0000256" key="1">
    <source>
        <dbReference type="SAM" id="Phobius"/>
    </source>
</evidence>
<dbReference type="Proteomes" id="UP000002945">
    <property type="component" value="Unassembled WGS sequence"/>
</dbReference>
<feature type="transmembrane region" description="Helical" evidence="1">
    <location>
        <begin position="6"/>
        <end position="25"/>
    </location>
</feature>
<evidence type="ECO:0000313" key="3">
    <source>
        <dbReference type="Proteomes" id="UP000002945"/>
    </source>
</evidence>
<keyword evidence="3" id="KW-1185">Reference proteome</keyword>
<sequence length="90" mass="10168">MKGTIILIIVLILIIITIVLSILVYKMYVIIAKIHTIISIDSIELEKIKDLAIKKNDSFSKIEQKINGMHTVISTQLVKGIMKSSKENNF</sequence>
<evidence type="ECO:0000313" key="2">
    <source>
        <dbReference type="EMBL" id="EDP94135.1"/>
    </source>
</evidence>
<proteinExistence type="predicted"/>
<keyword evidence="1" id="KW-0472">Membrane</keyword>
<keyword evidence="1" id="KW-0812">Transmembrane</keyword>